<dbReference type="RefSeq" id="WP_216834151.1">
    <property type="nucleotide sequence ID" value="NZ_JAFNJS010000001.1"/>
</dbReference>
<feature type="chain" id="PRO_5046437720" evidence="2">
    <location>
        <begin position="27"/>
        <end position="228"/>
    </location>
</feature>
<feature type="compositionally biased region" description="Low complexity" evidence="1">
    <location>
        <begin position="24"/>
        <end position="34"/>
    </location>
</feature>
<evidence type="ECO:0000313" key="4">
    <source>
        <dbReference type="Proteomes" id="UP001595420"/>
    </source>
</evidence>
<keyword evidence="2" id="KW-0732">Signal</keyword>
<evidence type="ECO:0000313" key="3">
    <source>
        <dbReference type="EMBL" id="MFC2998663.1"/>
    </source>
</evidence>
<sequence length="228" mass="24756">MKKNLIFPALLAMGFAGGALPASALAQSQSQNGSDAGPGNAGNQNSGSAYDRYLRQLHDALMRDHASRQDGGGGSQSQSQSHSQQSDREQFLRGYRAGREEERRRREARSSQGGQDQGSQNQSSQNQSRRSSQGSGQGSGQASGQGGERMYVIPNVYPDSAPFQQFAVVPDYSRSMDHLLVAAQSLREAIQDLARQPAGDRRDRAISEMQDALLETQQAMMRIPPAMR</sequence>
<reference evidence="4" key="1">
    <citation type="journal article" date="2019" name="Int. J. Syst. Evol. Microbiol.">
        <title>The Global Catalogue of Microorganisms (GCM) 10K type strain sequencing project: providing services to taxonomists for standard genome sequencing and annotation.</title>
        <authorList>
            <consortium name="The Broad Institute Genomics Platform"/>
            <consortium name="The Broad Institute Genome Sequencing Center for Infectious Disease"/>
            <person name="Wu L."/>
            <person name="Ma J."/>
        </authorList>
    </citation>
    <scope>NUCLEOTIDE SEQUENCE [LARGE SCALE GENOMIC DNA]</scope>
    <source>
        <strain evidence="4">CGMCC 1.16855</strain>
    </source>
</reference>
<keyword evidence="4" id="KW-1185">Reference proteome</keyword>
<evidence type="ECO:0000256" key="2">
    <source>
        <dbReference type="SAM" id="SignalP"/>
    </source>
</evidence>
<proteinExistence type="predicted"/>
<feature type="compositionally biased region" description="Low complexity" evidence="1">
    <location>
        <begin position="110"/>
        <end position="134"/>
    </location>
</feature>
<evidence type="ECO:0000256" key="1">
    <source>
        <dbReference type="SAM" id="MobiDB-lite"/>
    </source>
</evidence>
<name>A0ABV7BPV7_9PROT</name>
<protein>
    <submittedName>
        <fullName evidence="3">Uncharacterized protein</fullName>
    </submittedName>
</protein>
<comment type="caution">
    <text evidence="3">The sequence shown here is derived from an EMBL/GenBank/DDBJ whole genome shotgun (WGS) entry which is preliminary data.</text>
</comment>
<feature type="signal peptide" evidence="2">
    <location>
        <begin position="1"/>
        <end position="26"/>
    </location>
</feature>
<feature type="compositionally biased region" description="Basic and acidic residues" evidence="1">
    <location>
        <begin position="52"/>
        <end position="68"/>
    </location>
</feature>
<feature type="compositionally biased region" description="Basic and acidic residues" evidence="1">
    <location>
        <begin position="85"/>
        <end position="109"/>
    </location>
</feature>
<dbReference type="EMBL" id="JBHRSB010000001">
    <property type="protein sequence ID" value="MFC2998663.1"/>
    <property type="molecule type" value="Genomic_DNA"/>
</dbReference>
<feature type="region of interest" description="Disordered" evidence="1">
    <location>
        <begin position="24"/>
        <end position="147"/>
    </location>
</feature>
<organism evidence="3 4">
    <name type="scientific">Falsiroseomonas tokyonensis</name>
    <dbReference type="NCBI Taxonomy" id="430521"/>
    <lineage>
        <taxon>Bacteria</taxon>
        <taxon>Pseudomonadati</taxon>
        <taxon>Pseudomonadota</taxon>
        <taxon>Alphaproteobacteria</taxon>
        <taxon>Acetobacterales</taxon>
        <taxon>Roseomonadaceae</taxon>
        <taxon>Falsiroseomonas</taxon>
    </lineage>
</organism>
<gene>
    <name evidence="3" type="ORF">ACFOD3_02100</name>
</gene>
<feature type="compositionally biased region" description="Gly residues" evidence="1">
    <location>
        <begin position="135"/>
        <end position="147"/>
    </location>
</feature>
<accession>A0ABV7BPV7</accession>
<dbReference type="Proteomes" id="UP001595420">
    <property type="component" value="Unassembled WGS sequence"/>
</dbReference>